<comment type="caution">
    <text evidence="1">The sequence shown here is derived from an EMBL/GenBank/DDBJ whole genome shotgun (WGS) entry which is preliminary data.</text>
</comment>
<dbReference type="EMBL" id="LXQA010135051">
    <property type="protein sequence ID" value="MCI23267.1"/>
    <property type="molecule type" value="Genomic_DNA"/>
</dbReference>
<keyword evidence="2" id="KW-1185">Reference proteome</keyword>
<reference evidence="1 2" key="1">
    <citation type="journal article" date="2018" name="Front. Plant Sci.">
        <title>Red Clover (Trifolium pratense) and Zigzag Clover (T. medium) - A Picture of Genomic Similarities and Differences.</title>
        <authorList>
            <person name="Dluhosova J."/>
            <person name="Istvanek J."/>
            <person name="Nedelnik J."/>
            <person name="Repkova J."/>
        </authorList>
    </citation>
    <scope>NUCLEOTIDE SEQUENCE [LARGE SCALE GENOMIC DNA]</scope>
    <source>
        <strain evidence="2">cv. 10/8</strain>
        <tissue evidence="1">Leaf</tissue>
    </source>
</reference>
<sequence>MSPLNHLLQHGAELCLWKVAVAAGILDHIKTTSWGWFMARNIQNTNINLADWSRCPVPFLKA</sequence>
<name>A0A392QH98_9FABA</name>
<dbReference type="Proteomes" id="UP000265520">
    <property type="component" value="Unassembled WGS sequence"/>
</dbReference>
<proteinExistence type="predicted"/>
<evidence type="ECO:0000313" key="1">
    <source>
        <dbReference type="EMBL" id="MCI23267.1"/>
    </source>
</evidence>
<protein>
    <submittedName>
        <fullName evidence="1">Uncharacterized protein</fullName>
    </submittedName>
</protein>
<accession>A0A392QH98</accession>
<evidence type="ECO:0000313" key="2">
    <source>
        <dbReference type="Proteomes" id="UP000265520"/>
    </source>
</evidence>
<dbReference type="AlphaFoldDB" id="A0A392QH98"/>
<organism evidence="1 2">
    <name type="scientific">Trifolium medium</name>
    <dbReference type="NCBI Taxonomy" id="97028"/>
    <lineage>
        <taxon>Eukaryota</taxon>
        <taxon>Viridiplantae</taxon>
        <taxon>Streptophyta</taxon>
        <taxon>Embryophyta</taxon>
        <taxon>Tracheophyta</taxon>
        <taxon>Spermatophyta</taxon>
        <taxon>Magnoliopsida</taxon>
        <taxon>eudicotyledons</taxon>
        <taxon>Gunneridae</taxon>
        <taxon>Pentapetalae</taxon>
        <taxon>rosids</taxon>
        <taxon>fabids</taxon>
        <taxon>Fabales</taxon>
        <taxon>Fabaceae</taxon>
        <taxon>Papilionoideae</taxon>
        <taxon>50 kb inversion clade</taxon>
        <taxon>NPAAA clade</taxon>
        <taxon>Hologalegina</taxon>
        <taxon>IRL clade</taxon>
        <taxon>Trifolieae</taxon>
        <taxon>Trifolium</taxon>
    </lineage>
</organism>